<reference evidence="2 3" key="1">
    <citation type="submission" date="2023-08" db="EMBL/GenBank/DDBJ databases">
        <title>Black Yeasts Isolated from many extreme environments.</title>
        <authorList>
            <person name="Coleine C."/>
            <person name="Stajich J.E."/>
            <person name="Selbmann L."/>
        </authorList>
    </citation>
    <scope>NUCLEOTIDE SEQUENCE [LARGE SCALE GENOMIC DNA]</scope>
    <source>
        <strain evidence="2 3">CCFEE 5935</strain>
    </source>
</reference>
<accession>A0AAV9PAV7</accession>
<comment type="caution">
    <text evidence="2">The sequence shown here is derived from an EMBL/GenBank/DDBJ whole genome shotgun (WGS) entry which is preliminary data.</text>
</comment>
<dbReference type="EMBL" id="JAVRRT010000009">
    <property type="protein sequence ID" value="KAK5168710.1"/>
    <property type="molecule type" value="Genomic_DNA"/>
</dbReference>
<keyword evidence="3" id="KW-1185">Reference proteome</keyword>
<dbReference type="AlphaFoldDB" id="A0AAV9PAV7"/>
<organism evidence="2 3">
    <name type="scientific">Saxophila tyrrhenica</name>
    <dbReference type="NCBI Taxonomy" id="1690608"/>
    <lineage>
        <taxon>Eukaryota</taxon>
        <taxon>Fungi</taxon>
        <taxon>Dikarya</taxon>
        <taxon>Ascomycota</taxon>
        <taxon>Pezizomycotina</taxon>
        <taxon>Dothideomycetes</taxon>
        <taxon>Dothideomycetidae</taxon>
        <taxon>Mycosphaerellales</taxon>
        <taxon>Extremaceae</taxon>
        <taxon>Saxophila</taxon>
    </lineage>
</organism>
<proteinExistence type="predicted"/>
<evidence type="ECO:0000313" key="2">
    <source>
        <dbReference type="EMBL" id="KAK5168710.1"/>
    </source>
</evidence>
<name>A0AAV9PAV7_9PEZI</name>
<dbReference type="RefSeq" id="XP_064658176.1">
    <property type="nucleotide sequence ID" value="XM_064803261.1"/>
</dbReference>
<dbReference type="Proteomes" id="UP001337655">
    <property type="component" value="Unassembled WGS sequence"/>
</dbReference>
<dbReference type="GeneID" id="89927359"/>
<evidence type="ECO:0000313" key="3">
    <source>
        <dbReference type="Proteomes" id="UP001337655"/>
    </source>
</evidence>
<evidence type="ECO:0000256" key="1">
    <source>
        <dbReference type="SAM" id="MobiDB-lite"/>
    </source>
</evidence>
<gene>
    <name evidence="2" type="ORF">LTR77_006019</name>
</gene>
<feature type="compositionally biased region" description="Basic and acidic residues" evidence="1">
    <location>
        <begin position="20"/>
        <end position="31"/>
    </location>
</feature>
<protein>
    <submittedName>
        <fullName evidence="2">Uncharacterized protein</fullName>
    </submittedName>
</protein>
<feature type="region of interest" description="Disordered" evidence="1">
    <location>
        <begin position="1"/>
        <end position="56"/>
    </location>
</feature>
<sequence>MESVLSMLSPFAQGTTADTKTTDTKTTDTKTVDATTTEATSTADSVSTTGSPRPGSILIHANADRPIPYNSSGQCMDTAKIPDGTARLVTNVTISPGLSCEFF</sequence>
<feature type="compositionally biased region" description="Low complexity" evidence="1">
    <location>
        <begin position="32"/>
        <end position="49"/>
    </location>
</feature>